<sequence>MKSRTNNKKNSETLSPTPQPSVTPSRLSRRGVLRSASALITLPFLESFGFRRYSAAATPSATSPPKRMIFLGMGFGVTADRWYPDVNTVGEKYELPTILKPLARHQKDITIIQNLMHQYSADGHSGSTFWLTGANRYAIPGQSFHNTISVDQVAAEVLGEKTRFTSIQLAAKGAANDGHGPGSSLAWNRSGKPVAGLDTPVAAFHRLFSNDTTPLAERQQRLNEQRSVLDTVLADAKSVGRKINRTDSQKLDEYLQSVREIEVRLAKEEAWLGVEKKSPKDKVQEPNESLEGVEEIRMMYDIMVAAMQVDATRVFTYRMPVDSMIASLGATMSAHSMSHYSEGERRTVSETRDKTHAKLLAEFIDKLKASKEPDGSSLFDHVALTMGTNLSSVHTLKNCPTLVAGGGAGFKQGRHLVMSDPKTPLCNLWLSTLRGTGINAASFGDSTGLIEELFTA</sequence>
<feature type="compositionally biased region" description="Polar residues" evidence="1">
    <location>
        <begin position="12"/>
        <end position="26"/>
    </location>
</feature>
<evidence type="ECO:0000256" key="1">
    <source>
        <dbReference type="SAM" id="MobiDB-lite"/>
    </source>
</evidence>
<dbReference type="RefSeq" id="WP_345322277.1">
    <property type="nucleotide sequence ID" value="NZ_BAABGA010000030.1"/>
</dbReference>
<feature type="region of interest" description="Disordered" evidence="1">
    <location>
        <begin position="1"/>
        <end position="28"/>
    </location>
</feature>
<accession>A0ABP8MQM9</accession>
<dbReference type="InterPro" id="IPR011447">
    <property type="entry name" value="DUF1552"/>
</dbReference>
<protein>
    <submittedName>
        <fullName evidence="2">DUF1552 domain-containing protein</fullName>
    </submittedName>
</protein>
<evidence type="ECO:0000313" key="2">
    <source>
        <dbReference type="EMBL" id="GAA4453263.1"/>
    </source>
</evidence>
<dbReference type="Pfam" id="PF07586">
    <property type="entry name" value="HXXSHH"/>
    <property type="match status" value="1"/>
</dbReference>
<dbReference type="EMBL" id="BAABGA010000030">
    <property type="protein sequence ID" value="GAA4453263.1"/>
    <property type="molecule type" value="Genomic_DNA"/>
</dbReference>
<evidence type="ECO:0000313" key="3">
    <source>
        <dbReference type="Proteomes" id="UP001500840"/>
    </source>
</evidence>
<reference evidence="3" key="1">
    <citation type="journal article" date="2019" name="Int. J. Syst. Evol. Microbiol.">
        <title>The Global Catalogue of Microorganisms (GCM) 10K type strain sequencing project: providing services to taxonomists for standard genome sequencing and annotation.</title>
        <authorList>
            <consortium name="The Broad Institute Genomics Platform"/>
            <consortium name="The Broad Institute Genome Sequencing Center for Infectious Disease"/>
            <person name="Wu L."/>
            <person name="Ma J."/>
        </authorList>
    </citation>
    <scope>NUCLEOTIDE SEQUENCE [LARGE SCALE GENOMIC DNA]</scope>
    <source>
        <strain evidence="3">JCM 17759</strain>
    </source>
</reference>
<gene>
    <name evidence="2" type="ORF">GCM10023156_24020</name>
</gene>
<proteinExistence type="predicted"/>
<name>A0ABP8MQM9_9BACT</name>
<organism evidence="2 3">
    <name type="scientific">Novipirellula rosea</name>
    <dbReference type="NCBI Taxonomy" id="1031540"/>
    <lineage>
        <taxon>Bacteria</taxon>
        <taxon>Pseudomonadati</taxon>
        <taxon>Planctomycetota</taxon>
        <taxon>Planctomycetia</taxon>
        <taxon>Pirellulales</taxon>
        <taxon>Pirellulaceae</taxon>
        <taxon>Novipirellula</taxon>
    </lineage>
</organism>
<comment type="caution">
    <text evidence="2">The sequence shown here is derived from an EMBL/GenBank/DDBJ whole genome shotgun (WGS) entry which is preliminary data.</text>
</comment>
<keyword evidence="3" id="KW-1185">Reference proteome</keyword>
<dbReference type="Proteomes" id="UP001500840">
    <property type="component" value="Unassembled WGS sequence"/>
</dbReference>